<proteinExistence type="predicted"/>
<evidence type="ECO:0000313" key="4">
    <source>
        <dbReference type="Proteomes" id="UP000613030"/>
    </source>
</evidence>
<name>A0ABS1KW88_9BACT</name>
<evidence type="ECO:0000256" key="1">
    <source>
        <dbReference type="ARBA" id="ARBA00022729"/>
    </source>
</evidence>
<evidence type="ECO:0000313" key="3">
    <source>
        <dbReference type="EMBL" id="MBL0743679.1"/>
    </source>
</evidence>
<organism evidence="3 4">
    <name type="scientific">Chryseolinea lacunae</name>
    <dbReference type="NCBI Taxonomy" id="2801331"/>
    <lineage>
        <taxon>Bacteria</taxon>
        <taxon>Pseudomonadati</taxon>
        <taxon>Bacteroidota</taxon>
        <taxon>Cytophagia</taxon>
        <taxon>Cytophagales</taxon>
        <taxon>Fulvivirgaceae</taxon>
        <taxon>Chryseolinea</taxon>
    </lineage>
</organism>
<dbReference type="SUPFAM" id="SSF52129">
    <property type="entry name" value="Caspase-like"/>
    <property type="match status" value="2"/>
</dbReference>
<feature type="domain" description="Gingipain" evidence="2">
    <location>
        <begin position="291"/>
        <end position="886"/>
    </location>
</feature>
<dbReference type="InterPro" id="IPR029031">
    <property type="entry name" value="Gingipain_N_sf"/>
</dbReference>
<evidence type="ECO:0000259" key="2">
    <source>
        <dbReference type="Pfam" id="PF01364"/>
    </source>
</evidence>
<accession>A0ABS1KW88</accession>
<dbReference type="Pfam" id="PF01364">
    <property type="entry name" value="Peptidase_C25"/>
    <property type="match status" value="1"/>
</dbReference>
<dbReference type="EMBL" id="JAERRB010000007">
    <property type="protein sequence ID" value="MBL0743679.1"/>
    <property type="molecule type" value="Genomic_DNA"/>
</dbReference>
<protein>
    <recommendedName>
        <fullName evidence="2">Gingipain domain-containing protein</fullName>
    </recommendedName>
</protein>
<reference evidence="3 4" key="1">
    <citation type="submission" date="2021-01" db="EMBL/GenBank/DDBJ databases">
        <title>Chryseolinea sp. Jin1 Genome sequencing and assembly.</title>
        <authorList>
            <person name="Kim I."/>
        </authorList>
    </citation>
    <scope>NUCLEOTIDE SEQUENCE [LARGE SCALE GENOMIC DNA]</scope>
    <source>
        <strain evidence="3 4">Jin1</strain>
    </source>
</reference>
<dbReference type="Gene3D" id="3.40.50.10390">
    <property type="entry name" value="Gingipain r, domain 1"/>
    <property type="match status" value="1"/>
</dbReference>
<keyword evidence="4" id="KW-1185">Reference proteome</keyword>
<dbReference type="InterPro" id="IPR029030">
    <property type="entry name" value="Caspase-like_dom_sf"/>
</dbReference>
<sequence length="1067" mass="118348">MKIDKLQNQSDNLSVAHVKVQFDKHEISVQNTPFGVRLMMREGFPAGELGSPAFPAKIIRVVIAPFTDAERIDVKIEKTVVLKEGPVLVAPLQKPQPGAKAQKPEGENDKILHFKADEQEQVMLERHRKCDSKRIDDMEKKFDAVEPFPVPELHLPNTELYAKAFKSPDDVVRIIKTEHAGPNSVLILEVKPIRYTKDGGIELCTDIDVAIYSRAAQKMESTHTKALLRNATQANRIMDELKATVINPVDIIDWGSLLPYFFKYNYVVITDNYSWNAMTMTRGAFIGDQVAHYNRLADWKEKRGITSIVITITDIVGGRYGNHTSGARDLQEVIRNFLKWALAQWNTSWVLLGGDVNVVPVRNAPGASEGHIGVQTANNPPDNNQSFWTGAFLKMNVVNPGTWWPGNWAPLLVNATTGALIPLDTAGTSSGTTPGWFYCTDNTYATRTTTRTQFVRVNGPAALVNTTLQWLYEWNTIPTDFYYSSLVGPNYDVAGRHDWDLLDNGIYGQHTNDADMDGINYFPDVSVGRAPTSSAEQARVFVNKVIAYEQLRDPAGNALDTTWLHRMALVSSNWGGRWGIYNSAAFPPPDFNFNHPAGQAHTIIKLPSTDFALNFNYNLLAVISDTDVRTMPYNDTGGRGWYYCKGPADLTPSGIAFDFFFFHYFFPIPSPWIAVRGAAAELTPSYFILDHGDADGSMQDQETLRKQVDTELPLLTEFSRLYEDLVDLNPADLGAAPAEVLSTTALQNAINRKQHFVSLSGHGNSGGCCGYSSAVVAASNNGSHTYIAFADSCLTNQFDDNDAVSEHSLFHPDGGAVAYIGNSRFSWIGVGDNFQRAFFHRMTTTRHLGHLNDTRVSMVDEGTGFWRLYNKWVVYAQNLMGDPEMPVWTRTPLIMIPSIPTEWDVRKPLPIHTDHRVIFIRLPLPGVFAHIQQGTLQRTGTTNAAGDVTLSITGFTSGPAELTLSKIGYKPVIATINILVPAWVKGPIKFIRHQEASDTTTEIGLQIGNGTTATVRVYRATKSLPDYGIILDAATDAFVTGREISFFVNADREHGLIEKFRFEAGVA</sequence>
<dbReference type="Proteomes" id="UP000613030">
    <property type="component" value="Unassembled WGS sequence"/>
</dbReference>
<dbReference type="Gene3D" id="3.40.50.1460">
    <property type="match status" value="1"/>
</dbReference>
<dbReference type="InterPro" id="IPR001769">
    <property type="entry name" value="Gingipain"/>
</dbReference>
<comment type="caution">
    <text evidence="3">The sequence shown here is derived from an EMBL/GenBank/DDBJ whole genome shotgun (WGS) entry which is preliminary data.</text>
</comment>
<dbReference type="InterPro" id="IPR038490">
    <property type="entry name" value="Gingipain_propep_sf"/>
</dbReference>
<dbReference type="Gene3D" id="2.60.40.3800">
    <property type="match status" value="1"/>
</dbReference>
<dbReference type="RefSeq" id="WP_202013037.1">
    <property type="nucleotide sequence ID" value="NZ_JAERRB010000007.1"/>
</dbReference>
<keyword evidence="1" id="KW-0732">Signal</keyword>
<gene>
    <name evidence="3" type="ORF">JI741_20785</name>
</gene>